<evidence type="ECO:0000256" key="2">
    <source>
        <dbReference type="ARBA" id="ARBA00023043"/>
    </source>
</evidence>
<dbReference type="Pfam" id="PF12796">
    <property type="entry name" value="Ank_2"/>
    <property type="match status" value="2"/>
</dbReference>
<protein>
    <submittedName>
        <fullName evidence="4">Uncharacterized protein</fullName>
    </submittedName>
</protein>
<reference evidence="4" key="1">
    <citation type="submission" date="2017-05" db="UniProtKB">
        <authorList>
            <consortium name="EnsemblMetazoa"/>
        </authorList>
    </citation>
    <scope>IDENTIFICATION</scope>
</reference>
<dbReference type="OrthoDB" id="444338at2759"/>
<dbReference type="AlphaFoldDB" id="A0A1X7SZC6"/>
<dbReference type="PANTHER" id="PTHR24198">
    <property type="entry name" value="ANKYRIN REPEAT AND PROTEIN KINASE DOMAIN-CONTAINING PROTEIN"/>
    <property type="match status" value="1"/>
</dbReference>
<keyword evidence="1" id="KW-0677">Repeat</keyword>
<evidence type="ECO:0000313" key="4">
    <source>
        <dbReference type="EnsemblMetazoa" id="Aqu2.1.07513_001"/>
    </source>
</evidence>
<dbReference type="PANTHER" id="PTHR24198:SF165">
    <property type="entry name" value="ANKYRIN REPEAT-CONTAINING PROTEIN-RELATED"/>
    <property type="match status" value="1"/>
</dbReference>
<evidence type="ECO:0000256" key="1">
    <source>
        <dbReference type="ARBA" id="ARBA00022737"/>
    </source>
</evidence>
<evidence type="ECO:0000256" key="3">
    <source>
        <dbReference type="SAM" id="MobiDB-lite"/>
    </source>
</evidence>
<proteinExistence type="predicted"/>
<dbReference type="InterPro" id="IPR036770">
    <property type="entry name" value="Ankyrin_rpt-contain_sf"/>
</dbReference>
<keyword evidence="2" id="KW-0040">ANK repeat</keyword>
<feature type="region of interest" description="Disordered" evidence="3">
    <location>
        <begin position="102"/>
        <end position="128"/>
    </location>
</feature>
<dbReference type="InterPro" id="IPR002110">
    <property type="entry name" value="Ankyrin_rpt"/>
</dbReference>
<organism evidence="4">
    <name type="scientific">Amphimedon queenslandica</name>
    <name type="common">Sponge</name>
    <dbReference type="NCBI Taxonomy" id="400682"/>
    <lineage>
        <taxon>Eukaryota</taxon>
        <taxon>Metazoa</taxon>
        <taxon>Porifera</taxon>
        <taxon>Demospongiae</taxon>
        <taxon>Heteroscleromorpha</taxon>
        <taxon>Haplosclerida</taxon>
        <taxon>Niphatidae</taxon>
        <taxon>Amphimedon</taxon>
    </lineage>
</organism>
<sequence>MIDINDFRLVWEKAGVLSGRWDSIGILLGISYNKLYEIESETKTARGCLQKVFDCWLKKDYDYKSHGVPTLRMLCNSIKSNSGGADPALADEIAKEFNLTSSGEATTSPVHTSSSKEATPTVELPVPTSPQSESSVVYVKKKLIVNEYSPENLKQMVGDLQEVYFDNMHLTKNSFCSIDVSEVVDFIQDFIALLLSPCLRKPQTIEPIEKEFDHVKTMNQLFKALRKYVSWFNFELVVKLVNTFITDERDLQRKWSTYREKLKDYFKNNNTPAVQIADSIEFGLSDVPGTKVMIAKVARDDYTLNDLYFFHKLIADALEVPQYKFYFCTIDDGCMELKYSIPDFLYSVLFPLTNQQCHSLAKIGIIKITCHEYVHEMKQLPKNELKKLHDSPIDIYDPLWYENTSTPLNEACWRGLKDEVQRLIDKTGLQERGKNGWSPLLAASYGGHIDVLCLLIDVYHCDPSQGDDDGVICLHIASYKGHLNIAQYLVNECHVDPDKADSSSNTGLHYCAMSDSVELLVYLYNNYKSELFQKRDRFGATPLHIACQYASSGFIMKMVNIFGYKVLLEADYSDRSSLHYLCSGLVDKYCITEVYNKLNAPCDIPLLLQIPTFNVHDKDDRRKSISLNINVTKQHKRVLEEYSINTSSLDYEGRSAVHYAALSGSPTLLSYTVSEYRLNASQPDYKGVVPLALACMSGSINAVECIMNTTDIDINITCTEGKTPLHYSCRCVNVDLSQYLIEVQDSDINITDNNELNALDHSARGVNEYKLDPQVKAGNGIQAVHYAAEVGAIDVLDLLHSTNVNDTLPIHTACESGATQLVTFLIDVMKCDVTTENKDGSTCVTWACSS</sequence>
<dbReference type="EnsemblMetazoa" id="Aqu2.1.07513_001">
    <property type="protein sequence ID" value="Aqu2.1.07513_001"/>
    <property type="gene ID" value="Aqu2.1.07513"/>
</dbReference>
<dbReference type="SUPFAM" id="SSF48403">
    <property type="entry name" value="Ankyrin repeat"/>
    <property type="match status" value="2"/>
</dbReference>
<name>A0A1X7SZC6_AMPQE</name>
<dbReference type="Gene3D" id="1.25.40.20">
    <property type="entry name" value="Ankyrin repeat-containing domain"/>
    <property type="match status" value="3"/>
</dbReference>
<accession>A0A1X7SZC6</accession>
<feature type="compositionally biased region" description="Polar residues" evidence="3">
    <location>
        <begin position="102"/>
        <end position="118"/>
    </location>
</feature>
<dbReference type="SMART" id="SM00248">
    <property type="entry name" value="ANK"/>
    <property type="match status" value="9"/>
</dbReference>
<dbReference type="InParanoid" id="A0A1X7SZC6"/>